<feature type="domain" description="G" evidence="2">
    <location>
        <begin position="33"/>
        <end position="145"/>
    </location>
</feature>
<evidence type="ECO:0000256" key="1">
    <source>
        <dbReference type="SAM" id="MobiDB-lite"/>
    </source>
</evidence>
<dbReference type="Proteomes" id="UP000307440">
    <property type="component" value="Unassembled WGS sequence"/>
</dbReference>
<dbReference type="OrthoDB" id="8954335at2759"/>
<feature type="region of interest" description="Disordered" evidence="1">
    <location>
        <begin position="1"/>
        <end position="25"/>
    </location>
</feature>
<dbReference type="GO" id="GO:0005525">
    <property type="term" value="F:GTP binding"/>
    <property type="evidence" value="ECO:0007669"/>
    <property type="project" value="InterPro"/>
</dbReference>
<feature type="compositionally biased region" description="Polar residues" evidence="1">
    <location>
        <begin position="1"/>
        <end position="14"/>
    </location>
</feature>
<evidence type="ECO:0000313" key="4">
    <source>
        <dbReference type="Proteomes" id="UP000307440"/>
    </source>
</evidence>
<dbReference type="Pfam" id="PF01926">
    <property type="entry name" value="MMR_HSR1"/>
    <property type="match status" value="1"/>
</dbReference>
<feature type="region of interest" description="Disordered" evidence="1">
    <location>
        <begin position="45"/>
        <end position="71"/>
    </location>
</feature>
<dbReference type="InterPro" id="IPR006073">
    <property type="entry name" value="GTP-bd"/>
</dbReference>
<protein>
    <recommendedName>
        <fullName evidence="2">G domain-containing protein</fullName>
    </recommendedName>
</protein>
<gene>
    <name evidence="3" type="ORF">FA15DRAFT_704211</name>
</gene>
<evidence type="ECO:0000313" key="3">
    <source>
        <dbReference type="EMBL" id="TFK24906.1"/>
    </source>
</evidence>
<dbReference type="InterPro" id="IPR027417">
    <property type="entry name" value="P-loop_NTPase"/>
</dbReference>
<keyword evidence="4" id="KW-1185">Reference proteome</keyword>
<sequence>MSNSRNPHQPTDSPSQKRADKTLFGSKEGDIVIAVMGPPCSGKSTLIKNMLPEDADPKPKPNPRFAPSKPSIQEYSMKMPDINADGRIENRRLVLVDTPGFNNADVHDFDILQMMAGWLKSAYHKDFEISAIIYLFPLVAGVNPQKEERYLRVLRKVWGDDSTERVVLATTQWEIAGGDQDDREAELRGGFWKPMLELNASMTRLYNDRESAQGLLRNVLENVASQEFVGFVLALQHELEAKRIKLHKTDAGKELRKELKHGFSLREAIFNILKRFFPPPSSDTASR</sequence>
<organism evidence="3 4">
    <name type="scientific">Coprinopsis marcescibilis</name>
    <name type="common">Agaric fungus</name>
    <name type="synonym">Psathyrella marcescibilis</name>
    <dbReference type="NCBI Taxonomy" id="230819"/>
    <lineage>
        <taxon>Eukaryota</taxon>
        <taxon>Fungi</taxon>
        <taxon>Dikarya</taxon>
        <taxon>Basidiomycota</taxon>
        <taxon>Agaricomycotina</taxon>
        <taxon>Agaricomycetes</taxon>
        <taxon>Agaricomycetidae</taxon>
        <taxon>Agaricales</taxon>
        <taxon>Agaricineae</taxon>
        <taxon>Psathyrellaceae</taxon>
        <taxon>Coprinopsis</taxon>
    </lineage>
</organism>
<dbReference type="SUPFAM" id="SSF52540">
    <property type="entry name" value="P-loop containing nucleoside triphosphate hydrolases"/>
    <property type="match status" value="1"/>
</dbReference>
<dbReference type="Gene3D" id="3.40.50.300">
    <property type="entry name" value="P-loop containing nucleotide triphosphate hydrolases"/>
    <property type="match status" value="1"/>
</dbReference>
<dbReference type="STRING" id="230819.A0A5C3KWK2"/>
<evidence type="ECO:0000259" key="2">
    <source>
        <dbReference type="Pfam" id="PF01926"/>
    </source>
</evidence>
<dbReference type="EMBL" id="ML210193">
    <property type="protein sequence ID" value="TFK24906.1"/>
    <property type="molecule type" value="Genomic_DNA"/>
</dbReference>
<accession>A0A5C3KWK2</accession>
<reference evidence="3 4" key="1">
    <citation type="journal article" date="2019" name="Nat. Ecol. Evol.">
        <title>Megaphylogeny resolves global patterns of mushroom evolution.</title>
        <authorList>
            <person name="Varga T."/>
            <person name="Krizsan K."/>
            <person name="Foldi C."/>
            <person name="Dima B."/>
            <person name="Sanchez-Garcia M."/>
            <person name="Sanchez-Ramirez S."/>
            <person name="Szollosi G.J."/>
            <person name="Szarkandi J.G."/>
            <person name="Papp V."/>
            <person name="Albert L."/>
            <person name="Andreopoulos W."/>
            <person name="Angelini C."/>
            <person name="Antonin V."/>
            <person name="Barry K.W."/>
            <person name="Bougher N.L."/>
            <person name="Buchanan P."/>
            <person name="Buyck B."/>
            <person name="Bense V."/>
            <person name="Catcheside P."/>
            <person name="Chovatia M."/>
            <person name="Cooper J."/>
            <person name="Damon W."/>
            <person name="Desjardin D."/>
            <person name="Finy P."/>
            <person name="Geml J."/>
            <person name="Haridas S."/>
            <person name="Hughes K."/>
            <person name="Justo A."/>
            <person name="Karasinski D."/>
            <person name="Kautmanova I."/>
            <person name="Kiss B."/>
            <person name="Kocsube S."/>
            <person name="Kotiranta H."/>
            <person name="LaButti K.M."/>
            <person name="Lechner B.E."/>
            <person name="Liimatainen K."/>
            <person name="Lipzen A."/>
            <person name="Lukacs Z."/>
            <person name="Mihaltcheva S."/>
            <person name="Morgado L.N."/>
            <person name="Niskanen T."/>
            <person name="Noordeloos M.E."/>
            <person name="Ohm R.A."/>
            <person name="Ortiz-Santana B."/>
            <person name="Ovrebo C."/>
            <person name="Racz N."/>
            <person name="Riley R."/>
            <person name="Savchenko A."/>
            <person name="Shiryaev A."/>
            <person name="Soop K."/>
            <person name="Spirin V."/>
            <person name="Szebenyi C."/>
            <person name="Tomsovsky M."/>
            <person name="Tulloss R.E."/>
            <person name="Uehling J."/>
            <person name="Grigoriev I.V."/>
            <person name="Vagvolgyi C."/>
            <person name="Papp T."/>
            <person name="Martin F.M."/>
            <person name="Miettinen O."/>
            <person name="Hibbett D.S."/>
            <person name="Nagy L.G."/>
        </authorList>
    </citation>
    <scope>NUCLEOTIDE SEQUENCE [LARGE SCALE GENOMIC DNA]</scope>
    <source>
        <strain evidence="3 4">CBS 121175</strain>
    </source>
</reference>
<proteinExistence type="predicted"/>
<dbReference type="AlphaFoldDB" id="A0A5C3KWK2"/>
<name>A0A5C3KWK2_COPMA</name>